<sequence>MDMTSCSRSISPSLVLSMWKFPLSRSTPAWNMTASSISAFFLSAAVNFFLPLQGDREEFELTTPSSNWRKLRTKHFFRQPLMVDGRVVNGERLGDEGIDKPLVPQRHPVEACDHQRRLVCPILCRPVRHVEQACQRLNLVATVEHDAVIELALRVSRWNSVNAALVVPAGVENKNKGAFSG</sequence>
<protein>
    <submittedName>
        <fullName evidence="1">Uncharacterized protein</fullName>
    </submittedName>
</protein>
<reference evidence="1" key="2">
    <citation type="submission" date="2023-05" db="EMBL/GenBank/DDBJ databases">
        <authorList>
            <consortium name="Lawrence Berkeley National Laboratory"/>
            <person name="Steindorff A."/>
            <person name="Hensen N."/>
            <person name="Bonometti L."/>
            <person name="Westerberg I."/>
            <person name="Brannstrom I.O."/>
            <person name="Guillou S."/>
            <person name="Cros-Aarteil S."/>
            <person name="Calhoun S."/>
            <person name="Haridas S."/>
            <person name="Kuo A."/>
            <person name="Mondo S."/>
            <person name="Pangilinan J."/>
            <person name="Riley R."/>
            <person name="Labutti K."/>
            <person name="Andreopoulos B."/>
            <person name="Lipzen A."/>
            <person name="Chen C."/>
            <person name="Yanf M."/>
            <person name="Daum C."/>
            <person name="Ng V."/>
            <person name="Clum A."/>
            <person name="Ohm R."/>
            <person name="Martin F."/>
            <person name="Silar P."/>
            <person name="Natvig D."/>
            <person name="Lalanne C."/>
            <person name="Gautier V."/>
            <person name="Ament-Velasquez S.L."/>
            <person name="Kruys A."/>
            <person name="Hutchinson M.I."/>
            <person name="Powell A.J."/>
            <person name="Barry K."/>
            <person name="Miller A.N."/>
            <person name="Grigoriev I.V."/>
            <person name="Debuchy R."/>
            <person name="Gladieux P."/>
            <person name="Thoren M.H."/>
            <person name="Johannesson H."/>
        </authorList>
    </citation>
    <scope>NUCLEOTIDE SEQUENCE</scope>
    <source>
        <strain evidence="1">CBS 757.83</strain>
    </source>
</reference>
<name>A0AAN6QBP2_9PEZI</name>
<evidence type="ECO:0000313" key="2">
    <source>
        <dbReference type="Proteomes" id="UP001305647"/>
    </source>
</evidence>
<dbReference type="EMBL" id="MU863627">
    <property type="protein sequence ID" value="KAK4104287.1"/>
    <property type="molecule type" value="Genomic_DNA"/>
</dbReference>
<gene>
    <name evidence="1" type="ORF">N658DRAFT_249601</name>
</gene>
<keyword evidence="2" id="KW-1185">Reference proteome</keyword>
<proteinExistence type="predicted"/>
<accession>A0AAN6QBP2</accession>
<comment type="caution">
    <text evidence="1">The sequence shown here is derived from an EMBL/GenBank/DDBJ whole genome shotgun (WGS) entry which is preliminary data.</text>
</comment>
<dbReference type="Proteomes" id="UP001305647">
    <property type="component" value="Unassembled WGS sequence"/>
</dbReference>
<evidence type="ECO:0000313" key="1">
    <source>
        <dbReference type="EMBL" id="KAK4104287.1"/>
    </source>
</evidence>
<organism evidence="1 2">
    <name type="scientific">Parathielavia hyrcaniae</name>
    <dbReference type="NCBI Taxonomy" id="113614"/>
    <lineage>
        <taxon>Eukaryota</taxon>
        <taxon>Fungi</taxon>
        <taxon>Dikarya</taxon>
        <taxon>Ascomycota</taxon>
        <taxon>Pezizomycotina</taxon>
        <taxon>Sordariomycetes</taxon>
        <taxon>Sordariomycetidae</taxon>
        <taxon>Sordariales</taxon>
        <taxon>Chaetomiaceae</taxon>
        <taxon>Parathielavia</taxon>
    </lineage>
</organism>
<dbReference type="AlphaFoldDB" id="A0AAN6QBP2"/>
<reference evidence="1" key="1">
    <citation type="journal article" date="2023" name="Mol. Phylogenet. Evol.">
        <title>Genome-scale phylogeny and comparative genomics of the fungal order Sordariales.</title>
        <authorList>
            <person name="Hensen N."/>
            <person name="Bonometti L."/>
            <person name="Westerberg I."/>
            <person name="Brannstrom I.O."/>
            <person name="Guillou S."/>
            <person name="Cros-Aarteil S."/>
            <person name="Calhoun S."/>
            <person name="Haridas S."/>
            <person name="Kuo A."/>
            <person name="Mondo S."/>
            <person name="Pangilinan J."/>
            <person name="Riley R."/>
            <person name="LaButti K."/>
            <person name="Andreopoulos B."/>
            <person name="Lipzen A."/>
            <person name="Chen C."/>
            <person name="Yan M."/>
            <person name="Daum C."/>
            <person name="Ng V."/>
            <person name="Clum A."/>
            <person name="Steindorff A."/>
            <person name="Ohm R.A."/>
            <person name="Martin F."/>
            <person name="Silar P."/>
            <person name="Natvig D.O."/>
            <person name="Lalanne C."/>
            <person name="Gautier V."/>
            <person name="Ament-Velasquez S.L."/>
            <person name="Kruys A."/>
            <person name="Hutchinson M.I."/>
            <person name="Powell A.J."/>
            <person name="Barry K."/>
            <person name="Miller A.N."/>
            <person name="Grigoriev I.V."/>
            <person name="Debuchy R."/>
            <person name="Gladieux P."/>
            <person name="Hiltunen Thoren M."/>
            <person name="Johannesson H."/>
        </authorList>
    </citation>
    <scope>NUCLEOTIDE SEQUENCE</scope>
    <source>
        <strain evidence="1">CBS 757.83</strain>
    </source>
</reference>